<gene>
    <name evidence="2" type="ORF">HPLM_LOCUS5323</name>
</gene>
<evidence type="ECO:0000313" key="4">
    <source>
        <dbReference type="WBParaSite" id="HPLM_0000533101-mRNA-1"/>
    </source>
</evidence>
<evidence type="ECO:0000259" key="1">
    <source>
        <dbReference type="Pfam" id="PF01433"/>
    </source>
</evidence>
<dbReference type="GO" id="GO:0043171">
    <property type="term" value="P:peptide catabolic process"/>
    <property type="evidence" value="ECO:0007669"/>
    <property type="project" value="TreeGrafter"/>
</dbReference>
<dbReference type="AlphaFoldDB" id="A0A158QKW2"/>
<name>A0A158QKW2_HAEPC</name>
<dbReference type="GO" id="GO:0070006">
    <property type="term" value="F:metalloaminopeptidase activity"/>
    <property type="evidence" value="ECO:0007669"/>
    <property type="project" value="TreeGrafter"/>
</dbReference>
<dbReference type="Gene3D" id="1.10.390.10">
    <property type="entry name" value="Neutral Protease Domain 2"/>
    <property type="match status" value="2"/>
</dbReference>
<evidence type="ECO:0000313" key="3">
    <source>
        <dbReference type="Proteomes" id="UP000268014"/>
    </source>
</evidence>
<reference evidence="4" key="1">
    <citation type="submission" date="2016-04" db="UniProtKB">
        <authorList>
            <consortium name="WormBaseParasite"/>
        </authorList>
    </citation>
    <scope>IDENTIFICATION</scope>
</reference>
<evidence type="ECO:0000313" key="2">
    <source>
        <dbReference type="EMBL" id="VDO25614.1"/>
    </source>
</evidence>
<feature type="domain" description="Peptidase M1 membrane alanine aminopeptidase" evidence="1">
    <location>
        <begin position="125"/>
        <end position="225"/>
    </location>
</feature>
<protein>
    <submittedName>
        <fullName evidence="4">Peptidase_M1 domain-containing protein</fullName>
    </submittedName>
</protein>
<dbReference type="InterPro" id="IPR014782">
    <property type="entry name" value="Peptidase_M1_dom"/>
</dbReference>
<dbReference type="Pfam" id="PF01433">
    <property type="entry name" value="Peptidase_M1"/>
    <property type="match status" value="2"/>
</dbReference>
<dbReference type="GO" id="GO:0006508">
    <property type="term" value="P:proteolysis"/>
    <property type="evidence" value="ECO:0007669"/>
    <property type="project" value="TreeGrafter"/>
</dbReference>
<dbReference type="WBParaSite" id="HPLM_0000533101-mRNA-1">
    <property type="protein sequence ID" value="HPLM_0000533101-mRNA-1"/>
    <property type="gene ID" value="HPLM_0000533101"/>
</dbReference>
<dbReference type="GO" id="GO:0042277">
    <property type="term" value="F:peptide binding"/>
    <property type="evidence" value="ECO:0007669"/>
    <property type="project" value="TreeGrafter"/>
</dbReference>
<organism evidence="4">
    <name type="scientific">Haemonchus placei</name>
    <name type="common">Barber's pole worm</name>
    <dbReference type="NCBI Taxonomy" id="6290"/>
    <lineage>
        <taxon>Eukaryota</taxon>
        <taxon>Metazoa</taxon>
        <taxon>Ecdysozoa</taxon>
        <taxon>Nematoda</taxon>
        <taxon>Chromadorea</taxon>
        <taxon>Rhabditida</taxon>
        <taxon>Rhabditina</taxon>
        <taxon>Rhabditomorpha</taxon>
        <taxon>Strongyloidea</taxon>
        <taxon>Trichostrongylidae</taxon>
        <taxon>Haemonchus</taxon>
    </lineage>
</organism>
<dbReference type="PANTHER" id="PTHR11533">
    <property type="entry name" value="PROTEASE M1 ZINC METALLOPROTEASE"/>
    <property type="match status" value="1"/>
</dbReference>
<dbReference type="OrthoDB" id="6337587at2759"/>
<feature type="domain" description="Peptidase M1 membrane alanine aminopeptidase" evidence="1">
    <location>
        <begin position="40"/>
        <end position="115"/>
    </location>
</feature>
<accession>A0A158QKW2</accession>
<dbReference type="SUPFAM" id="SSF55486">
    <property type="entry name" value="Metalloproteases ('zincins'), catalytic domain"/>
    <property type="match status" value="1"/>
</dbReference>
<proteinExistence type="predicted"/>
<dbReference type="GO" id="GO:0008270">
    <property type="term" value="F:zinc ion binding"/>
    <property type="evidence" value="ECO:0007669"/>
    <property type="project" value="InterPro"/>
</dbReference>
<keyword evidence="3" id="KW-1185">Reference proteome</keyword>
<dbReference type="GO" id="GO:0005737">
    <property type="term" value="C:cytoplasm"/>
    <property type="evidence" value="ECO:0007669"/>
    <property type="project" value="TreeGrafter"/>
</dbReference>
<dbReference type="PANTHER" id="PTHR11533:SF299">
    <property type="entry name" value="AMINOPEPTIDASE"/>
    <property type="match status" value="1"/>
</dbReference>
<dbReference type="InterPro" id="IPR027268">
    <property type="entry name" value="Peptidase_M4/M1_CTD_sf"/>
</dbReference>
<dbReference type="GO" id="GO:0016020">
    <property type="term" value="C:membrane"/>
    <property type="evidence" value="ECO:0007669"/>
    <property type="project" value="TreeGrafter"/>
</dbReference>
<dbReference type="STRING" id="6290.A0A158QKW2"/>
<dbReference type="GO" id="GO:0005615">
    <property type="term" value="C:extracellular space"/>
    <property type="evidence" value="ECO:0007669"/>
    <property type="project" value="TreeGrafter"/>
</dbReference>
<dbReference type="Proteomes" id="UP000268014">
    <property type="component" value="Unassembled WGS sequence"/>
</dbReference>
<dbReference type="EMBL" id="UZAF01016320">
    <property type="protein sequence ID" value="VDO25614.1"/>
    <property type="molecule type" value="Genomic_DNA"/>
</dbReference>
<reference evidence="2 3" key="2">
    <citation type="submission" date="2018-11" db="EMBL/GenBank/DDBJ databases">
        <authorList>
            <consortium name="Pathogen Informatics"/>
        </authorList>
    </citation>
    <scope>NUCLEOTIDE SEQUENCE [LARGE SCALE GENOMIC DNA]</scope>
    <source>
        <strain evidence="2 3">MHpl1</strain>
    </source>
</reference>
<dbReference type="InterPro" id="IPR050344">
    <property type="entry name" value="Peptidase_M1_aminopeptidases"/>
</dbReference>
<sequence length="242" mass="27139">MSTYLMAIAIGEFDYVEGRTAAGVRIRSWATPGEINAAPYSVNIGVKCLDFLENYTGIKYPLPKLDMIAFNAFGAMENWGLLTFRPHSLLYSELFSPLINKYKVATTVAHEISHQKDYIATEVMESALVRDRSEWRSLNPEVKDPGDFGRTFTTLYYDKGASFIAMVAALIGEENFNEGLKHYLTKFSYGNTRSTDLWESLENTKFTARGPDGNPLNLKAFASPWTTQVRLDILIGSVIFGN</sequence>